<feature type="region of interest" description="Disordered" evidence="1">
    <location>
        <begin position="487"/>
        <end position="522"/>
    </location>
</feature>
<feature type="compositionally biased region" description="Acidic residues" evidence="1">
    <location>
        <begin position="232"/>
        <end position="251"/>
    </location>
</feature>
<dbReference type="Gene3D" id="2.60.110.10">
    <property type="entry name" value="Thaumatin"/>
    <property type="match status" value="1"/>
</dbReference>
<dbReference type="SMART" id="SM00205">
    <property type="entry name" value="THN"/>
    <property type="match status" value="1"/>
</dbReference>
<evidence type="ECO:0008006" key="4">
    <source>
        <dbReference type="Google" id="ProtNLM"/>
    </source>
</evidence>
<dbReference type="AlphaFoldDB" id="A0A8X8YRG4"/>
<dbReference type="Pfam" id="PF00314">
    <property type="entry name" value="Thaumatin"/>
    <property type="match status" value="1"/>
</dbReference>
<feature type="compositionally biased region" description="Acidic residues" evidence="1">
    <location>
        <begin position="342"/>
        <end position="360"/>
    </location>
</feature>
<proteinExistence type="predicted"/>
<accession>A0A8X8YRG4</accession>
<dbReference type="PRINTS" id="PR00347">
    <property type="entry name" value="THAUMATIN"/>
</dbReference>
<dbReference type="PROSITE" id="PS51367">
    <property type="entry name" value="THAUMATIN_2"/>
    <property type="match status" value="1"/>
</dbReference>
<reference evidence="2" key="1">
    <citation type="submission" date="2018-01" db="EMBL/GenBank/DDBJ databases">
        <authorList>
            <person name="Mao J.F."/>
        </authorList>
    </citation>
    <scope>NUCLEOTIDE SEQUENCE</scope>
    <source>
        <strain evidence="2">Huo1</strain>
        <tissue evidence="2">Leaf</tissue>
    </source>
</reference>
<feature type="compositionally biased region" description="Basic and acidic residues" evidence="1">
    <location>
        <begin position="252"/>
        <end position="273"/>
    </location>
</feature>
<dbReference type="FunFam" id="2.60.110.10:FF:000004">
    <property type="entry name" value="THAUMATIN-LIKE PROTEIN 1"/>
    <property type="match status" value="1"/>
</dbReference>
<feature type="compositionally biased region" description="Polar residues" evidence="1">
    <location>
        <begin position="138"/>
        <end position="151"/>
    </location>
</feature>
<evidence type="ECO:0000313" key="2">
    <source>
        <dbReference type="EMBL" id="KAG6437301.1"/>
    </source>
</evidence>
<organism evidence="2">
    <name type="scientific">Salvia splendens</name>
    <name type="common">Scarlet sage</name>
    <dbReference type="NCBI Taxonomy" id="180675"/>
    <lineage>
        <taxon>Eukaryota</taxon>
        <taxon>Viridiplantae</taxon>
        <taxon>Streptophyta</taxon>
        <taxon>Embryophyta</taxon>
        <taxon>Tracheophyta</taxon>
        <taxon>Spermatophyta</taxon>
        <taxon>Magnoliopsida</taxon>
        <taxon>eudicotyledons</taxon>
        <taxon>Gunneridae</taxon>
        <taxon>Pentapetalae</taxon>
        <taxon>asterids</taxon>
        <taxon>lamiids</taxon>
        <taxon>Lamiales</taxon>
        <taxon>Lamiaceae</taxon>
        <taxon>Nepetoideae</taxon>
        <taxon>Mentheae</taxon>
        <taxon>Salviinae</taxon>
        <taxon>Salvia</taxon>
        <taxon>Salvia subgen. Calosphace</taxon>
        <taxon>core Calosphace</taxon>
    </lineage>
</organism>
<dbReference type="InterPro" id="IPR001938">
    <property type="entry name" value="Thaumatin"/>
</dbReference>
<feature type="compositionally biased region" description="Basic and acidic residues" evidence="1">
    <location>
        <begin position="172"/>
        <end position="187"/>
    </location>
</feature>
<dbReference type="EMBL" id="PNBA02000001">
    <property type="protein sequence ID" value="KAG6437301.1"/>
    <property type="molecule type" value="Genomic_DNA"/>
</dbReference>
<dbReference type="InterPro" id="IPR037176">
    <property type="entry name" value="Osmotin/thaumatin-like_sf"/>
</dbReference>
<dbReference type="SUPFAM" id="SSF49870">
    <property type="entry name" value="Osmotin, thaumatin-like protein"/>
    <property type="match status" value="1"/>
</dbReference>
<keyword evidence="3" id="KW-1185">Reference proteome</keyword>
<name>A0A8X8YRG4_SALSN</name>
<protein>
    <recommendedName>
        <fullName evidence="4">Thaumatin-like protein 1</fullName>
    </recommendedName>
</protein>
<feature type="region of interest" description="Disordered" evidence="1">
    <location>
        <begin position="1"/>
        <end position="70"/>
    </location>
</feature>
<feature type="compositionally biased region" description="Acidic residues" evidence="1">
    <location>
        <begin position="188"/>
        <end position="209"/>
    </location>
</feature>
<gene>
    <name evidence="2" type="ORF">SASPL_102215</name>
</gene>
<feature type="compositionally biased region" description="Low complexity" evidence="1">
    <location>
        <begin position="103"/>
        <end position="116"/>
    </location>
</feature>
<reference evidence="2" key="2">
    <citation type="submission" date="2020-08" db="EMBL/GenBank/DDBJ databases">
        <title>Plant Genome Project.</title>
        <authorList>
            <person name="Zhang R.-G."/>
        </authorList>
    </citation>
    <scope>NUCLEOTIDE SEQUENCE</scope>
    <source>
        <strain evidence="2">Huo1</strain>
        <tissue evidence="2">Leaf</tissue>
    </source>
</reference>
<feature type="region of interest" description="Disordered" evidence="1">
    <location>
        <begin position="400"/>
        <end position="420"/>
    </location>
</feature>
<evidence type="ECO:0000313" key="3">
    <source>
        <dbReference type="Proteomes" id="UP000298416"/>
    </source>
</evidence>
<evidence type="ECO:0000256" key="1">
    <source>
        <dbReference type="SAM" id="MobiDB-lite"/>
    </source>
</evidence>
<feature type="compositionally biased region" description="Polar residues" evidence="1">
    <location>
        <begin position="489"/>
        <end position="504"/>
    </location>
</feature>
<sequence>MDTRCGQSTKRRKAVEGRAAARPLVNPAAKRLATSQPELTDPPSAPTKRRLEMPIEPPPTSATLSPEADQEQIVRELLQKFGREAKASAIYARLAEVCRPGETTSTPSQTTSLQPPICDTPAPHTESTEAGDPEQPQMAMTSVEEFSSSLTHAAPQATILLPAPDSTYADEVGGHEEDREEEIHDEGNPDVDSEPDEEGDEFAEDEGLVESDKGNETAEECEENIEAIRESEETEKEVIEEEEEEEEEEIEEPKSEDAPEDDRKTQKDRKVKEVIAATRLRKSRSDLPVSEEEVEDNADKSYGTQRNLKGKQPAIATVKKPISSEKTNEPTTKPIKVSFAQDIEEDAGEDDGDSENDSTEEPIYLLEEVMVTKKLLGEMTYFSDPKKARTYAERGTKGKQAKFEKSYHPESLQDIESEEDSVTDTTTLEWKKELEGVRTDVRDLKTELSVLTSIVLGLKEPLGVHTDRMTEALTLMMKMVNFVEERTPKPQQSLSLGTTPQKSVPTGPVTMPVKKRKEPTTTTSAVSRPIGVKILTPLLLTIWVVDSAVFTVRNNCPFTIWPAALTGTGSQVQTGFELAPQASKALTIPAPWSGRIWARFQCSNSGRFTCQSGDCNSGKIECNGAGGTPPATLVEFTLAGDQGKDFYDVSLVDGFNLPVKVTPAGGNCPATSCPVDINNNGCPKELVVRGQNGAVVGCKSACLAFNQPQYCCTGAYSTPATCTPSNYSQIFKSRCPQAYSYAYDDRTSTFTCPTGNNYLVTFCP</sequence>
<dbReference type="Proteomes" id="UP000298416">
    <property type="component" value="Unassembled WGS sequence"/>
</dbReference>
<feature type="region of interest" description="Disordered" evidence="1">
    <location>
        <begin position="101"/>
        <end position="362"/>
    </location>
</feature>
<comment type="caution">
    <text evidence="2">The sequence shown here is derived from an EMBL/GenBank/DDBJ whole genome shotgun (WGS) entry which is preliminary data.</text>
</comment>
<dbReference type="CDD" id="cd09218">
    <property type="entry name" value="TLP-PA"/>
    <property type="match status" value="1"/>
</dbReference>
<dbReference type="PANTHER" id="PTHR31048">
    <property type="entry name" value="OS03G0233200 PROTEIN"/>
    <property type="match status" value="1"/>
</dbReference>